<dbReference type="AlphaFoldDB" id="A0A453E8H9"/>
<reference evidence="1" key="3">
    <citation type="journal article" date="2017" name="Nature">
        <title>Genome sequence of the progenitor of the wheat D genome Aegilops tauschii.</title>
        <authorList>
            <person name="Luo M.C."/>
            <person name="Gu Y.Q."/>
            <person name="Puiu D."/>
            <person name="Wang H."/>
            <person name="Twardziok S.O."/>
            <person name="Deal K.R."/>
            <person name="Huo N."/>
            <person name="Zhu T."/>
            <person name="Wang L."/>
            <person name="Wang Y."/>
            <person name="McGuire P.E."/>
            <person name="Liu S."/>
            <person name="Long H."/>
            <person name="Ramasamy R.K."/>
            <person name="Rodriguez J.C."/>
            <person name="Van S.L."/>
            <person name="Yuan L."/>
            <person name="Wang Z."/>
            <person name="Xia Z."/>
            <person name="Xiao L."/>
            <person name="Anderson O.D."/>
            <person name="Ouyang S."/>
            <person name="Liang Y."/>
            <person name="Zimin A.V."/>
            <person name="Pertea G."/>
            <person name="Qi P."/>
            <person name="Bennetzen J.L."/>
            <person name="Dai X."/>
            <person name="Dawson M.W."/>
            <person name="Muller H.G."/>
            <person name="Kugler K."/>
            <person name="Rivarola-Duarte L."/>
            <person name="Spannagl M."/>
            <person name="Mayer K.F.X."/>
            <person name="Lu F.H."/>
            <person name="Bevan M.W."/>
            <person name="Leroy P."/>
            <person name="Li P."/>
            <person name="You F.M."/>
            <person name="Sun Q."/>
            <person name="Liu Z."/>
            <person name="Lyons E."/>
            <person name="Wicker T."/>
            <person name="Salzberg S.L."/>
            <person name="Devos K.M."/>
            <person name="Dvorak J."/>
        </authorList>
    </citation>
    <scope>NUCLEOTIDE SEQUENCE [LARGE SCALE GENOMIC DNA]</scope>
    <source>
        <strain evidence="1">cv. AL8/78</strain>
    </source>
</reference>
<dbReference type="EnsemblPlants" id="AET3Gv20254600.8">
    <property type="protein sequence ID" value="AET3Gv20254600.8"/>
    <property type="gene ID" value="AET3Gv20254600"/>
</dbReference>
<reference evidence="1" key="4">
    <citation type="submission" date="2019-03" db="UniProtKB">
        <authorList>
            <consortium name="EnsemblPlants"/>
        </authorList>
    </citation>
    <scope>IDENTIFICATION</scope>
</reference>
<dbReference type="Proteomes" id="UP000015105">
    <property type="component" value="Chromosome 3D"/>
</dbReference>
<keyword evidence="2" id="KW-1185">Reference proteome</keyword>
<reference evidence="2" key="1">
    <citation type="journal article" date="2014" name="Science">
        <title>Ancient hybridizations among the ancestral genomes of bread wheat.</title>
        <authorList>
            <consortium name="International Wheat Genome Sequencing Consortium,"/>
            <person name="Marcussen T."/>
            <person name="Sandve S.R."/>
            <person name="Heier L."/>
            <person name="Spannagl M."/>
            <person name="Pfeifer M."/>
            <person name="Jakobsen K.S."/>
            <person name="Wulff B.B."/>
            <person name="Steuernagel B."/>
            <person name="Mayer K.F."/>
            <person name="Olsen O.A."/>
        </authorList>
    </citation>
    <scope>NUCLEOTIDE SEQUENCE [LARGE SCALE GENOMIC DNA]</scope>
    <source>
        <strain evidence="2">cv. AL8/78</strain>
    </source>
</reference>
<proteinExistence type="predicted"/>
<reference evidence="2" key="2">
    <citation type="journal article" date="2017" name="Nat. Plants">
        <title>The Aegilops tauschii genome reveals multiple impacts of transposons.</title>
        <authorList>
            <person name="Zhao G."/>
            <person name="Zou C."/>
            <person name="Li K."/>
            <person name="Wang K."/>
            <person name="Li T."/>
            <person name="Gao L."/>
            <person name="Zhang X."/>
            <person name="Wang H."/>
            <person name="Yang Z."/>
            <person name="Liu X."/>
            <person name="Jiang W."/>
            <person name="Mao L."/>
            <person name="Kong X."/>
            <person name="Jiao Y."/>
            <person name="Jia J."/>
        </authorList>
    </citation>
    <scope>NUCLEOTIDE SEQUENCE [LARGE SCALE GENOMIC DNA]</scope>
    <source>
        <strain evidence="2">cv. AL8/78</strain>
    </source>
</reference>
<protein>
    <submittedName>
        <fullName evidence="1">Uncharacterized protein</fullName>
    </submittedName>
</protein>
<organism evidence="1 2">
    <name type="scientific">Aegilops tauschii subsp. strangulata</name>
    <name type="common">Goatgrass</name>
    <dbReference type="NCBI Taxonomy" id="200361"/>
    <lineage>
        <taxon>Eukaryota</taxon>
        <taxon>Viridiplantae</taxon>
        <taxon>Streptophyta</taxon>
        <taxon>Embryophyta</taxon>
        <taxon>Tracheophyta</taxon>
        <taxon>Spermatophyta</taxon>
        <taxon>Magnoliopsida</taxon>
        <taxon>Liliopsida</taxon>
        <taxon>Poales</taxon>
        <taxon>Poaceae</taxon>
        <taxon>BOP clade</taxon>
        <taxon>Pooideae</taxon>
        <taxon>Triticodae</taxon>
        <taxon>Triticeae</taxon>
        <taxon>Triticinae</taxon>
        <taxon>Aegilops</taxon>
    </lineage>
</organism>
<reference evidence="1" key="5">
    <citation type="journal article" date="2021" name="G3 (Bethesda)">
        <title>Aegilops tauschii genome assembly Aet v5.0 features greater sequence contiguity and improved annotation.</title>
        <authorList>
            <person name="Wang L."/>
            <person name="Zhu T."/>
            <person name="Rodriguez J.C."/>
            <person name="Deal K.R."/>
            <person name="Dubcovsky J."/>
            <person name="McGuire P.E."/>
            <person name="Lux T."/>
            <person name="Spannagl M."/>
            <person name="Mayer K.F.X."/>
            <person name="Baldrich P."/>
            <person name="Meyers B.C."/>
            <person name="Huo N."/>
            <person name="Gu Y.Q."/>
            <person name="Zhou H."/>
            <person name="Devos K.M."/>
            <person name="Bennetzen J.L."/>
            <person name="Unver T."/>
            <person name="Budak H."/>
            <person name="Gulick P.J."/>
            <person name="Galiba G."/>
            <person name="Kalapos B."/>
            <person name="Nelson D.R."/>
            <person name="Li P."/>
            <person name="You F.M."/>
            <person name="Luo M.C."/>
            <person name="Dvorak J."/>
        </authorList>
    </citation>
    <scope>NUCLEOTIDE SEQUENCE [LARGE SCALE GENOMIC DNA]</scope>
    <source>
        <strain evidence="1">cv. AL8/78</strain>
    </source>
</reference>
<evidence type="ECO:0000313" key="1">
    <source>
        <dbReference type="EnsemblPlants" id="AET3Gv20254600.8"/>
    </source>
</evidence>
<name>A0A453E8H9_AEGTS</name>
<accession>A0A453E8H9</accession>
<dbReference type="Gramene" id="AET3Gv20254600.8">
    <property type="protein sequence ID" value="AET3Gv20254600.8"/>
    <property type="gene ID" value="AET3Gv20254600"/>
</dbReference>
<sequence>MSLMCGPASLTKDVRTHTAHCKSTNRFFSLSPPTKQIFDVISLIAPPISSYYSLFIVYTATTLSASPSADIVEGRGRGVWSLVVTLERKEERERLGHK</sequence>
<evidence type="ECO:0000313" key="2">
    <source>
        <dbReference type="Proteomes" id="UP000015105"/>
    </source>
</evidence>